<dbReference type="AlphaFoldDB" id="A0A150IS29"/>
<evidence type="ECO:0000313" key="1">
    <source>
        <dbReference type="EMBL" id="KYC47766.1"/>
    </source>
</evidence>
<sequence length="119" mass="14202">MQIDFNKFNDLIQKIKQLMYDEEMLELKVKFLEAQVVEEVTTNPKYFQNGKQPSMAYIESTWKFKGIDTEIYDERVKLAGIKSQLTEAKLQYDTLVRKFEMWRTESANQRKFANTLEDT</sequence>
<dbReference type="EMBL" id="LNGC01000143">
    <property type="protein sequence ID" value="KYC47766.1"/>
    <property type="molecule type" value="Genomic_DNA"/>
</dbReference>
<dbReference type="Proteomes" id="UP000075398">
    <property type="component" value="Unassembled WGS sequence"/>
</dbReference>
<accession>A0A150IS29</accession>
<reference evidence="1 2" key="1">
    <citation type="journal article" date="2016" name="ISME J.">
        <title>Chasing the elusive Euryarchaeota class WSA2: genomes reveal a uniquely fastidious methyl-reducing methanogen.</title>
        <authorList>
            <person name="Nobu M.K."/>
            <person name="Narihiro T."/>
            <person name="Kuroda K."/>
            <person name="Mei R."/>
            <person name="Liu W.T."/>
        </authorList>
    </citation>
    <scope>NUCLEOTIDE SEQUENCE [LARGE SCALE GENOMIC DNA]</scope>
    <source>
        <strain evidence="1">U1lsi0528_Bin055</strain>
    </source>
</reference>
<evidence type="ECO:0000313" key="2">
    <source>
        <dbReference type="Proteomes" id="UP000075398"/>
    </source>
</evidence>
<protein>
    <submittedName>
        <fullName evidence="1">Uncharacterized protein</fullName>
    </submittedName>
</protein>
<organism evidence="1 2">
    <name type="scientific">Candidatus Methanofastidiosum methylothiophilum</name>
    <dbReference type="NCBI Taxonomy" id="1705564"/>
    <lineage>
        <taxon>Archaea</taxon>
        <taxon>Methanobacteriati</taxon>
        <taxon>Methanobacteriota</taxon>
        <taxon>Stenosarchaea group</taxon>
        <taxon>Candidatus Methanofastidiosia</taxon>
        <taxon>Candidatus Methanofastidiosales</taxon>
        <taxon>Candidatus Methanofastidiosaceae</taxon>
        <taxon>Candidatus Methanofastidiosum</taxon>
    </lineage>
</organism>
<comment type="caution">
    <text evidence="1">The sequence shown here is derived from an EMBL/GenBank/DDBJ whole genome shotgun (WGS) entry which is preliminary data.</text>
</comment>
<proteinExistence type="predicted"/>
<name>A0A150IS29_9EURY</name>
<gene>
    <name evidence="1" type="ORF">AMQ22_01928</name>
</gene>